<dbReference type="BioCyc" id="TINT75379:TINT_RS14245-MONOMER"/>
<evidence type="ECO:0000256" key="6">
    <source>
        <dbReference type="ARBA" id="ARBA00022723"/>
    </source>
</evidence>
<keyword evidence="2 13" id="KW-0963">Cytoplasm</keyword>
<evidence type="ECO:0000313" key="16">
    <source>
        <dbReference type="EMBL" id="ADG32187.1"/>
    </source>
</evidence>
<feature type="binding site" evidence="13">
    <location>
        <position position="157"/>
    </location>
    <ligand>
        <name>[4Fe-4S] cluster</name>
        <dbReference type="ChEBI" id="CHEBI:49883"/>
    </ligand>
</feature>
<keyword evidence="12 13" id="KW-0411">Iron-sulfur</keyword>
<keyword evidence="8 13" id="KW-0067">ATP-binding</keyword>
<reference evidence="16" key="1">
    <citation type="submission" date="2010-04" db="EMBL/GenBank/DDBJ databases">
        <title>Complete sequence of Thiomonas intermedia K12.</title>
        <authorList>
            <consortium name="US DOE Joint Genome Institute"/>
            <person name="Lucas S."/>
            <person name="Copeland A."/>
            <person name="Lapidus A."/>
            <person name="Cheng J.-F."/>
            <person name="Bruce D."/>
            <person name="Goodwin L."/>
            <person name="Pitluck S."/>
            <person name="Davenport K."/>
            <person name="Detter J.C."/>
            <person name="Han C."/>
            <person name="Tapia R."/>
            <person name="Land M."/>
            <person name="Hauser L."/>
            <person name="Kyrpides N."/>
            <person name="Ovchinnikova G."/>
            <person name="Kerfeld C.A."/>
            <person name="Cannon G.C."/>
            <person name="Heinhorst S."/>
            <person name="Woyke T."/>
        </authorList>
    </citation>
    <scope>NUCLEOTIDE SEQUENCE [LARGE SCALE GENOMIC DNA]</scope>
    <source>
        <strain evidence="16">K12</strain>
    </source>
</reference>
<comment type="catalytic activity">
    <reaction evidence="13">
        <text>cytidine(32) in tRNA + S-sulfanyl-L-cysteinyl-[cysteine desulfurase] + AH2 + ATP = 2-thiocytidine(32) in tRNA + L-cysteinyl-[cysteine desulfurase] + A + AMP + diphosphate + H(+)</text>
        <dbReference type="Rhea" id="RHEA:57048"/>
        <dbReference type="Rhea" id="RHEA-COMP:10288"/>
        <dbReference type="Rhea" id="RHEA-COMP:12157"/>
        <dbReference type="Rhea" id="RHEA-COMP:12158"/>
        <dbReference type="Rhea" id="RHEA-COMP:14821"/>
        <dbReference type="ChEBI" id="CHEBI:13193"/>
        <dbReference type="ChEBI" id="CHEBI:15378"/>
        <dbReference type="ChEBI" id="CHEBI:17499"/>
        <dbReference type="ChEBI" id="CHEBI:29950"/>
        <dbReference type="ChEBI" id="CHEBI:30616"/>
        <dbReference type="ChEBI" id="CHEBI:33019"/>
        <dbReference type="ChEBI" id="CHEBI:61963"/>
        <dbReference type="ChEBI" id="CHEBI:82748"/>
        <dbReference type="ChEBI" id="CHEBI:141453"/>
        <dbReference type="ChEBI" id="CHEBI:456215"/>
    </reaction>
</comment>
<keyword evidence="6 13" id="KW-0479">Metal-binding</keyword>
<protein>
    <recommendedName>
        <fullName evidence="13">tRNA-cytidine(32) 2-sulfurtransferase</fullName>
        <ecNumber evidence="13">2.8.1.-</ecNumber>
    </recommendedName>
    <alternativeName>
        <fullName evidence="13">Two-thiocytidine biosynthesis protein A</fullName>
    </alternativeName>
    <alternativeName>
        <fullName evidence="13">tRNA 2-thiocytidine biosynthesis protein TtcA</fullName>
    </alternativeName>
</protein>
<dbReference type="HAMAP" id="MF_01850">
    <property type="entry name" value="TtcA"/>
    <property type="match status" value="1"/>
</dbReference>
<dbReference type="Pfam" id="PF01171">
    <property type="entry name" value="ATP_bind_3"/>
    <property type="match status" value="1"/>
</dbReference>
<dbReference type="InterPro" id="IPR014729">
    <property type="entry name" value="Rossmann-like_a/b/a_fold"/>
</dbReference>
<proteinExistence type="inferred from homology"/>
<feature type="region of interest" description="Disordered" evidence="14">
    <location>
        <begin position="1"/>
        <end position="28"/>
    </location>
</feature>
<evidence type="ECO:0000256" key="13">
    <source>
        <dbReference type="HAMAP-Rule" id="MF_01850"/>
    </source>
</evidence>
<dbReference type="SUPFAM" id="SSF52402">
    <property type="entry name" value="Adenine nucleotide alpha hydrolases-like"/>
    <property type="match status" value="1"/>
</dbReference>
<evidence type="ECO:0000256" key="11">
    <source>
        <dbReference type="ARBA" id="ARBA00023004"/>
    </source>
</evidence>
<comment type="cofactor">
    <cofactor evidence="13">
        <name>Mg(2+)</name>
        <dbReference type="ChEBI" id="CHEBI:18420"/>
    </cofactor>
</comment>
<evidence type="ECO:0000256" key="8">
    <source>
        <dbReference type="ARBA" id="ARBA00022840"/>
    </source>
</evidence>
<dbReference type="CDD" id="cd24138">
    <property type="entry name" value="TtcA-like"/>
    <property type="match status" value="1"/>
</dbReference>
<keyword evidence="1 13" id="KW-0004">4Fe-4S</keyword>
<comment type="function">
    <text evidence="13">Catalyzes the ATP-dependent 2-thiolation of cytidine in position 32 of tRNA, to form 2-thiocytidine (s(2)C32). The sulfur atoms are provided by the cysteine/cysteine desulfurase (IscS) system.</text>
</comment>
<comment type="subunit">
    <text evidence="13">Homodimer.</text>
</comment>
<dbReference type="InterPro" id="IPR012089">
    <property type="entry name" value="tRNA_Cyd_32_2_STrfase"/>
</dbReference>
<feature type="binding site" evidence="13">
    <location>
        <position position="160"/>
    </location>
    <ligand>
        <name>[4Fe-4S] cluster</name>
        <dbReference type="ChEBI" id="CHEBI:49883"/>
    </ligand>
</feature>
<comment type="cofactor">
    <cofactor evidence="13">
        <name>[4Fe-4S] cluster</name>
        <dbReference type="ChEBI" id="CHEBI:49883"/>
    </cofactor>
    <text evidence="13">Binds 1 [4Fe-4S] cluster per subunit. The cluster is chelated by three Cys residues, the fourth Fe has a free coordination site that may bind a sulfur atom transferred from the persulfide of IscS.</text>
</comment>
<dbReference type="GO" id="GO:0005737">
    <property type="term" value="C:cytoplasm"/>
    <property type="evidence" value="ECO:0007669"/>
    <property type="project" value="UniProtKB-SubCell"/>
</dbReference>
<evidence type="ECO:0000256" key="14">
    <source>
        <dbReference type="SAM" id="MobiDB-lite"/>
    </source>
</evidence>
<evidence type="ECO:0000256" key="3">
    <source>
        <dbReference type="ARBA" id="ARBA00022555"/>
    </source>
</evidence>
<name>D5WYL0_THIK1</name>
<dbReference type="AlphaFoldDB" id="D5WYL0"/>
<feature type="binding site" evidence="13">
    <location>
        <position position="248"/>
    </location>
    <ligand>
        <name>[4Fe-4S] cluster</name>
        <dbReference type="ChEBI" id="CHEBI:49883"/>
    </ligand>
</feature>
<dbReference type="EC" id="2.8.1.-" evidence="13"/>
<gene>
    <name evidence="13" type="primary">ttcA</name>
    <name evidence="16" type="ordered locus">Tint_2847</name>
</gene>
<keyword evidence="11 13" id="KW-0408">Iron</keyword>
<evidence type="ECO:0000256" key="12">
    <source>
        <dbReference type="ARBA" id="ARBA00023014"/>
    </source>
</evidence>
<dbReference type="PANTHER" id="PTHR43686">
    <property type="entry name" value="SULFURTRANSFERASE-RELATED"/>
    <property type="match status" value="1"/>
</dbReference>
<evidence type="ECO:0000256" key="10">
    <source>
        <dbReference type="ARBA" id="ARBA00022884"/>
    </source>
</evidence>
<dbReference type="GO" id="GO:0051539">
    <property type="term" value="F:4 iron, 4 sulfur cluster binding"/>
    <property type="evidence" value="ECO:0007669"/>
    <property type="project" value="UniProtKB-UniRule"/>
</dbReference>
<dbReference type="EMBL" id="CP002021">
    <property type="protein sequence ID" value="ADG32187.1"/>
    <property type="molecule type" value="Genomic_DNA"/>
</dbReference>
<keyword evidence="9 13" id="KW-0460">Magnesium</keyword>
<evidence type="ECO:0000256" key="2">
    <source>
        <dbReference type="ARBA" id="ARBA00022490"/>
    </source>
</evidence>
<evidence type="ECO:0000256" key="1">
    <source>
        <dbReference type="ARBA" id="ARBA00022485"/>
    </source>
</evidence>
<dbReference type="STRING" id="75379.Tint_2847"/>
<evidence type="ECO:0000256" key="5">
    <source>
        <dbReference type="ARBA" id="ARBA00022694"/>
    </source>
</evidence>
<keyword evidence="5 13" id="KW-0819">tRNA processing</keyword>
<evidence type="ECO:0000256" key="9">
    <source>
        <dbReference type="ARBA" id="ARBA00022842"/>
    </source>
</evidence>
<dbReference type="KEGG" id="tin:Tint_2847"/>
<keyword evidence="3 13" id="KW-0820">tRNA-binding</keyword>
<dbReference type="GO" id="GO:0000049">
    <property type="term" value="F:tRNA binding"/>
    <property type="evidence" value="ECO:0007669"/>
    <property type="project" value="UniProtKB-KW"/>
</dbReference>
<accession>D5WYL0</accession>
<evidence type="ECO:0000256" key="7">
    <source>
        <dbReference type="ARBA" id="ARBA00022741"/>
    </source>
</evidence>
<organism evidence="16">
    <name type="scientific">Thiomonas intermedia (strain K12)</name>
    <name type="common">Thiobacillus intermedius</name>
    <dbReference type="NCBI Taxonomy" id="75379"/>
    <lineage>
        <taxon>Bacteria</taxon>
        <taxon>Pseudomonadati</taxon>
        <taxon>Pseudomonadota</taxon>
        <taxon>Betaproteobacteria</taxon>
        <taxon>Burkholderiales</taxon>
        <taxon>Thiomonas</taxon>
    </lineage>
</organism>
<dbReference type="eggNOG" id="COG0037">
    <property type="taxonomic scope" value="Bacteria"/>
</dbReference>
<keyword evidence="4 13" id="KW-0808">Transferase</keyword>
<dbReference type="GO" id="GO:0005524">
    <property type="term" value="F:ATP binding"/>
    <property type="evidence" value="ECO:0007669"/>
    <property type="project" value="UniProtKB-UniRule"/>
</dbReference>
<feature type="short sequence motif" description="PP-loop motif" evidence="13">
    <location>
        <begin position="82"/>
        <end position="87"/>
    </location>
</feature>
<feature type="domain" description="tRNA(Ile)-lysidine/2-thiocytidine synthase N-terminal" evidence="15">
    <location>
        <begin position="76"/>
        <end position="237"/>
    </location>
</feature>
<keyword evidence="10 13" id="KW-0694">RNA-binding</keyword>
<sequence length="334" mass="36911">MSAPHGRSEGALNSPGESSEARRVVSSDTCAESPQAAATYRAAHKALFENNKLSKRLHRLIGQAVVDFNMIEQGDKVMVCMSGGKDSYALLDILLSLRERAPIDFDLVAVNLDQKQPGFPQEVLPDYLKSRGVPFHIEEQDTYSIVKSIIPEGKTTCGLCSRLRRGILYRVAGELGATKIALGHHRDDILETFFLNLFFGGTLKGMPPKLVSDDGKHVVIRPLAYVEETDLERWAELRAFPLIPCTLCGSQENAQRKQVKAMLRQWERETPGRAQTMFNALTQVVPSHLADRSLFDFASLRATGLPDPMGDIAFDAEPCSGAGELPRAQSVQWF</sequence>
<dbReference type="InterPro" id="IPR011063">
    <property type="entry name" value="TilS/TtcA_N"/>
</dbReference>
<keyword evidence="7 13" id="KW-0547">Nucleotide-binding</keyword>
<comment type="pathway">
    <text evidence="13">tRNA modification.</text>
</comment>
<dbReference type="GO" id="GO:0034227">
    <property type="term" value="P:tRNA thio-modification"/>
    <property type="evidence" value="ECO:0007669"/>
    <property type="project" value="UniProtKB-UniRule"/>
</dbReference>
<dbReference type="GO" id="GO:0000287">
    <property type="term" value="F:magnesium ion binding"/>
    <property type="evidence" value="ECO:0007669"/>
    <property type="project" value="UniProtKB-UniRule"/>
</dbReference>
<dbReference type="NCBIfam" id="NF007972">
    <property type="entry name" value="PRK10696.1"/>
    <property type="match status" value="1"/>
</dbReference>
<dbReference type="PANTHER" id="PTHR43686:SF1">
    <property type="entry name" value="AMINOTRAN_5 DOMAIN-CONTAINING PROTEIN"/>
    <property type="match status" value="1"/>
</dbReference>
<comment type="subcellular location">
    <subcellularLocation>
        <location evidence="13">Cytoplasm</location>
    </subcellularLocation>
</comment>
<dbReference type="Gene3D" id="3.40.50.620">
    <property type="entry name" value="HUPs"/>
    <property type="match status" value="1"/>
</dbReference>
<dbReference type="GO" id="GO:0016783">
    <property type="term" value="F:sulfurtransferase activity"/>
    <property type="evidence" value="ECO:0007669"/>
    <property type="project" value="UniProtKB-UniRule"/>
</dbReference>
<comment type="miscellaneous">
    <text evidence="13">The thiolation reaction likely consists of two steps: a first activation step by ATP to form an adenylated intermediate of the target base of tRNA, and a second nucleophilic substitution step of the sulfur (S) atom supplied by the hydrosulfide attached to the Fe-S cluster.</text>
</comment>
<dbReference type="HOGENOM" id="CLU_026481_0_0_4"/>
<evidence type="ECO:0000256" key="4">
    <source>
        <dbReference type="ARBA" id="ARBA00022679"/>
    </source>
</evidence>
<evidence type="ECO:0000259" key="15">
    <source>
        <dbReference type="Pfam" id="PF01171"/>
    </source>
</evidence>
<comment type="similarity">
    <text evidence="13">Belongs to the TtcA family.</text>
</comment>